<feature type="compositionally biased region" description="Pro residues" evidence="1">
    <location>
        <begin position="163"/>
        <end position="186"/>
    </location>
</feature>
<proteinExistence type="predicted"/>
<feature type="compositionally biased region" description="Basic and acidic residues" evidence="1">
    <location>
        <begin position="222"/>
        <end position="231"/>
    </location>
</feature>
<keyword evidence="4" id="KW-1185">Reference proteome</keyword>
<keyword evidence="2" id="KW-0472">Membrane</keyword>
<protein>
    <recommendedName>
        <fullName evidence="5">DUF2637 domain-containing protein</fullName>
    </recommendedName>
</protein>
<comment type="caution">
    <text evidence="3">The sequence shown here is derived from an EMBL/GenBank/DDBJ whole genome shotgun (WGS) entry which is preliminary data.</text>
</comment>
<evidence type="ECO:0008006" key="5">
    <source>
        <dbReference type="Google" id="ProtNLM"/>
    </source>
</evidence>
<dbReference type="Pfam" id="PF10935">
    <property type="entry name" value="DUF2637"/>
    <property type="match status" value="1"/>
</dbReference>
<dbReference type="InterPro" id="IPR021235">
    <property type="entry name" value="DUF2637"/>
</dbReference>
<dbReference type="RefSeq" id="WP_067910333.1">
    <property type="nucleotide sequence ID" value="NZ_BSRZ01000008.1"/>
</dbReference>
<organism evidence="3 4">
    <name type="scientific">Actinomadura rubrobrunea</name>
    <dbReference type="NCBI Taxonomy" id="115335"/>
    <lineage>
        <taxon>Bacteria</taxon>
        <taxon>Bacillati</taxon>
        <taxon>Actinomycetota</taxon>
        <taxon>Actinomycetes</taxon>
        <taxon>Streptosporangiales</taxon>
        <taxon>Thermomonosporaceae</taxon>
        <taxon>Actinomadura</taxon>
    </lineage>
</organism>
<sequence>MPTDHPGPPDAPRGAAPRRLLAATAGLAVAALAACAFVLTYDVLRDLAVAGRVPRRWAWAYPVMTDVLVVVVILSLVVARHARWWSRLVRWALLAALLAGMAAVGVQRAVWGLASLPDDQLRAGVAVAPHVMLIVGVWLWLTMVRRLRTAEHRPKVAGTGAPAPEPEPAPEPAPAVVPAPALPEPAAPADDEPPATEPLESVPAEPALVPRDEPATAPVEDEPVRGRDESGTKTTRPDIPLPVDEDTELVPVDRAEDPDAGDEPLIPAHTPAPAGDAGPDDDADRADDMPIWDWNPPSGSLRSSPTPPGDSERND</sequence>
<feature type="transmembrane region" description="Helical" evidence="2">
    <location>
        <begin position="123"/>
        <end position="143"/>
    </location>
</feature>
<keyword evidence="2" id="KW-1133">Transmembrane helix</keyword>
<name>A0A9W6UWT5_9ACTN</name>
<feature type="transmembrane region" description="Helical" evidence="2">
    <location>
        <begin position="20"/>
        <end position="39"/>
    </location>
</feature>
<evidence type="ECO:0000313" key="4">
    <source>
        <dbReference type="Proteomes" id="UP001165124"/>
    </source>
</evidence>
<reference evidence="3" key="1">
    <citation type="submission" date="2023-02" db="EMBL/GenBank/DDBJ databases">
        <title>Actinomadura rubrobrunea NBRC 14622.</title>
        <authorList>
            <person name="Ichikawa N."/>
            <person name="Sato H."/>
            <person name="Tonouchi N."/>
        </authorList>
    </citation>
    <scope>NUCLEOTIDE SEQUENCE</scope>
    <source>
        <strain evidence="3">NBRC 14622</strain>
    </source>
</reference>
<feature type="transmembrane region" description="Helical" evidence="2">
    <location>
        <begin position="91"/>
        <end position="111"/>
    </location>
</feature>
<feature type="region of interest" description="Disordered" evidence="1">
    <location>
        <begin position="153"/>
        <end position="315"/>
    </location>
</feature>
<dbReference type="AlphaFoldDB" id="A0A9W6UWT5"/>
<accession>A0A9W6UWT5</accession>
<feature type="transmembrane region" description="Helical" evidence="2">
    <location>
        <begin position="59"/>
        <end position="79"/>
    </location>
</feature>
<dbReference type="EMBL" id="BSRZ01000008">
    <property type="protein sequence ID" value="GLW65388.1"/>
    <property type="molecule type" value="Genomic_DNA"/>
</dbReference>
<evidence type="ECO:0000256" key="1">
    <source>
        <dbReference type="SAM" id="MobiDB-lite"/>
    </source>
</evidence>
<evidence type="ECO:0000313" key="3">
    <source>
        <dbReference type="EMBL" id="GLW65388.1"/>
    </source>
</evidence>
<evidence type="ECO:0000256" key="2">
    <source>
        <dbReference type="SAM" id="Phobius"/>
    </source>
</evidence>
<dbReference type="Proteomes" id="UP001165124">
    <property type="component" value="Unassembled WGS sequence"/>
</dbReference>
<keyword evidence="2" id="KW-0812">Transmembrane</keyword>
<gene>
    <name evidence="3" type="ORF">Arub01_36320</name>
</gene>